<feature type="region of interest" description="Disordered" evidence="1">
    <location>
        <begin position="64"/>
        <end position="91"/>
    </location>
</feature>
<feature type="region of interest" description="Disordered" evidence="1">
    <location>
        <begin position="440"/>
        <end position="510"/>
    </location>
</feature>
<protein>
    <recommendedName>
        <fullName evidence="2">F-box domain-containing protein</fullName>
    </recommendedName>
</protein>
<dbReference type="AlphaFoldDB" id="A0A388KMJ8"/>
<feature type="compositionally biased region" description="Basic and acidic residues" evidence="1">
    <location>
        <begin position="500"/>
        <end position="510"/>
    </location>
</feature>
<evidence type="ECO:0000313" key="4">
    <source>
        <dbReference type="Proteomes" id="UP000265515"/>
    </source>
</evidence>
<keyword evidence="4" id="KW-1185">Reference proteome</keyword>
<feature type="domain" description="F-box" evidence="2">
    <location>
        <begin position="97"/>
        <end position="144"/>
    </location>
</feature>
<sequence length="537" mass="59422">MEEGSIPRGSGELEGLLAHLVVGPISAVGEGISGSPGWCRDGLWCFDGRKVGRLGVALITEEGGTARRTERTEGSGSSAAELDDGLSSTRHPVDATRTQITDLPMDMMSEIFARLPGAADVCAAAGVCFALAQAVRDERTWQRLLPRGWERLFCESESRLDLHRSRGVEAKGVTSALVEATPHCATTRVSDTCARKGTPHCATRVSDTTQCATRVSDTSLVASSSSARHRFRQLCEGIRDYRCPSVLYKLDRKTNAMTVFFSPDRTVPKWSCGSDVLVGAPHCEPVRMRVFGERVRPFYDRFAERRGHGFVASGEFECLLPPGSYESCWRLLNTGSQYLITGSPSVSLQVMAGSIFDQVPIATRWNVRPIVAAKGNQRWVEMETGVVVDVASVQTLMGSELAVLEDGGLIRTCVKFRLEAESGEDYWCLDYGMLRPAAGWRSDEEQQKHQQEEEEEEEEGEEGEEERKPQKEQQEQEEEQWRLSDSENSDDEDVAGYEKCVGDDEGKEEAPTELWASLLYSPHAQKAKHRAVHLSMF</sequence>
<gene>
    <name evidence="3" type="ORF">CBR_g8677</name>
</gene>
<dbReference type="SUPFAM" id="SSF81383">
    <property type="entry name" value="F-box domain"/>
    <property type="match status" value="1"/>
</dbReference>
<name>A0A388KMJ8_CHABU</name>
<dbReference type="InterPro" id="IPR001810">
    <property type="entry name" value="F-box_dom"/>
</dbReference>
<evidence type="ECO:0000259" key="2">
    <source>
        <dbReference type="PROSITE" id="PS50181"/>
    </source>
</evidence>
<dbReference type="PROSITE" id="PS50181">
    <property type="entry name" value="FBOX"/>
    <property type="match status" value="1"/>
</dbReference>
<accession>A0A388KMJ8</accession>
<proteinExistence type="predicted"/>
<comment type="caution">
    <text evidence="3">The sequence shown here is derived from an EMBL/GenBank/DDBJ whole genome shotgun (WGS) entry which is preliminary data.</text>
</comment>
<feature type="compositionally biased region" description="Basic and acidic residues" evidence="1">
    <location>
        <begin position="64"/>
        <end position="73"/>
    </location>
</feature>
<evidence type="ECO:0000313" key="3">
    <source>
        <dbReference type="EMBL" id="GBG71255.1"/>
    </source>
</evidence>
<dbReference type="Pfam" id="PF12937">
    <property type="entry name" value="F-box-like"/>
    <property type="match status" value="1"/>
</dbReference>
<organism evidence="3 4">
    <name type="scientific">Chara braunii</name>
    <name type="common">Braun's stonewort</name>
    <dbReference type="NCBI Taxonomy" id="69332"/>
    <lineage>
        <taxon>Eukaryota</taxon>
        <taxon>Viridiplantae</taxon>
        <taxon>Streptophyta</taxon>
        <taxon>Charophyceae</taxon>
        <taxon>Charales</taxon>
        <taxon>Characeae</taxon>
        <taxon>Chara</taxon>
    </lineage>
</organism>
<feature type="compositionally biased region" description="Basic and acidic residues" evidence="1">
    <location>
        <begin position="465"/>
        <end position="485"/>
    </location>
</feature>
<dbReference type="EMBL" id="BFEA01000144">
    <property type="protein sequence ID" value="GBG71255.1"/>
    <property type="molecule type" value="Genomic_DNA"/>
</dbReference>
<reference evidence="3 4" key="1">
    <citation type="journal article" date="2018" name="Cell">
        <title>The Chara Genome: Secondary Complexity and Implications for Plant Terrestrialization.</title>
        <authorList>
            <person name="Nishiyama T."/>
            <person name="Sakayama H."/>
            <person name="Vries J.D."/>
            <person name="Buschmann H."/>
            <person name="Saint-Marcoux D."/>
            <person name="Ullrich K.K."/>
            <person name="Haas F.B."/>
            <person name="Vanderstraeten L."/>
            <person name="Becker D."/>
            <person name="Lang D."/>
            <person name="Vosolsobe S."/>
            <person name="Rombauts S."/>
            <person name="Wilhelmsson P.K.I."/>
            <person name="Janitza P."/>
            <person name="Kern R."/>
            <person name="Heyl A."/>
            <person name="Rumpler F."/>
            <person name="Villalobos L.I.A.C."/>
            <person name="Clay J.M."/>
            <person name="Skokan R."/>
            <person name="Toyoda A."/>
            <person name="Suzuki Y."/>
            <person name="Kagoshima H."/>
            <person name="Schijlen E."/>
            <person name="Tajeshwar N."/>
            <person name="Catarino B."/>
            <person name="Hetherington A.J."/>
            <person name="Saltykova A."/>
            <person name="Bonnot C."/>
            <person name="Breuninger H."/>
            <person name="Symeonidi A."/>
            <person name="Radhakrishnan G.V."/>
            <person name="Van Nieuwerburgh F."/>
            <person name="Deforce D."/>
            <person name="Chang C."/>
            <person name="Karol K.G."/>
            <person name="Hedrich R."/>
            <person name="Ulvskov P."/>
            <person name="Glockner G."/>
            <person name="Delwiche C.F."/>
            <person name="Petrasek J."/>
            <person name="Van de Peer Y."/>
            <person name="Friml J."/>
            <person name="Beilby M."/>
            <person name="Dolan L."/>
            <person name="Kohara Y."/>
            <person name="Sugano S."/>
            <person name="Fujiyama A."/>
            <person name="Delaux P.-M."/>
            <person name="Quint M."/>
            <person name="TheiBen G."/>
            <person name="Hagemann M."/>
            <person name="Harholt J."/>
            <person name="Dunand C."/>
            <person name="Zachgo S."/>
            <person name="Langdale J."/>
            <person name="Maumus F."/>
            <person name="Straeten D.V.D."/>
            <person name="Gould S.B."/>
            <person name="Rensing S.A."/>
        </authorList>
    </citation>
    <scope>NUCLEOTIDE SEQUENCE [LARGE SCALE GENOMIC DNA]</scope>
    <source>
        <strain evidence="3 4">S276</strain>
    </source>
</reference>
<evidence type="ECO:0000256" key="1">
    <source>
        <dbReference type="SAM" id="MobiDB-lite"/>
    </source>
</evidence>
<dbReference type="Gene3D" id="1.20.1280.50">
    <property type="match status" value="1"/>
</dbReference>
<dbReference type="Proteomes" id="UP000265515">
    <property type="component" value="Unassembled WGS sequence"/>
</dbReference>
<feature type="compositionally biased region" description="Acidic residues" evidence="1">
    <location>
        <begin position="452"/>
        <end position="464"/>
    </location>
</feature>
<dbReference type="InterPro" id="IPR036047">
    <property type="entry name" value="F-box-like_dom_sf"/>
</dbReference>
<dbReference type="Gramene" id="GBG71255">
    <property type="protein sequence ID" value="GBG71255"/>
    <property type="gene ID" value="CBR_g8677"/>
</dbReference>
<feature type="compositionally biased region" description="Basic and acidic residues" evidence="1">
    <location>
        <begin position="441"/>
        <end position="451"/>
    </location>
</feature>